<evidence type="ECO:0000256" key="3">
    <source>
        <dbReference type="ARBA" id="ARBA00022475"/>
    </source>
</evidence>
<comment type="caution">
    <text evidence="9">The sequence shown here is derived from an EMBL/GenBank/DDBJ whole genome shotgun (WGS) entry which is preliminary data.</text>
</comment>
<keyword evidence="3" id="KW-1003">Cell membrane</keyword>
<dbReference type="EMBL" id="VXRY01000368">
    <property type="protein sequence ID" value="MXY34264.1"/>
    <property type="molecule type" value="Genomic_DNA"/>
</dbReference>
<dbReference type="PANTHER" id="PTHR30151">
    <property type="entry name" value="ALKANE SULFONATE ABC TRANSPORTER-RELATED, MEMBRANE SUBUNIT"/>
    <property type="match status" value="1"/>
</dbReference>
<evidence type="ECO:0000256" key="6">
    <source>
        <dbReference type="ARBA" id="ARBA00023136"/>
    </source>
</evidence>
<feature type="transmembrane region" description="Helical" evidence="7">
    <location>
        <begin position="114"/>
        <end position="135"/>
    </location>
</feature>
<keyword evidence="5 7" id="KW-1133">Transmembrane helix</keyword>
<dbReference type="InterPro" id="IPR000515">
    <property type="entry name" value="MetI-like"/>
</dbReference>
<evidence type="ECO:0000256" key="4">
    <source>
        <dbReference type="ARBA" id="ARBA00022692"/>
    </source>
</evidence>
<dbReference type="GO" id="GO:0005886">
    <property type="term" value="C:plasma membrane"/>
    <property type="evidence" value="ECO:0007669"/>
    <property type="project" value="UniProtKB-SubCell"/>
</dbReference>
<evidence type="ECO:0000313" key="9">
    <source>
        <dbReference type="EMBL" id="MXY34264.1"/>
    </source>
</evidence>
<feature type="transmembrane region" description="Helical" evidence="7">
    <location>
        <begin position="21"/>
        <end position="43"/>
    </location>
</feature>
<dbReference type="Gene3D" id="1.10.3720.10">
    <property type="entry name" value="MetI-like"/>
    <property type="match status" value="1"/>
</dbReference>
<accession>A0A6B0XZV3</accession>
<evidence type="ECO:0000256" key="7">
    <source>
        <dbReference type="RuleBase" id="RU363032"/>
    </source>
</evidence>
<feature type="transmembrane region" description="Helical" evidence="7">
    <location>
        <begin position="82"/>
        <end position="102"/>
    </location>
</feature>
<keyword evidence="6 7" id="KW-0472">Membrane</keyword>
<organism evidence="9">
    <name type="scientific">Boseongicola sp. SB0664_bin_43</name>
    <dbReference type="NCBI Taxonomy" id="2604844"/>
    <lineage>
        <taxon>Bacteria</taxon>
        <taxon>Pseudomonadati</taxon>
        <taxon>Pseudomonadota</taxon>
        <taxon>Alphaproteobacteria</taxon>
        <taxon>Rhodobacterales</taxon>
        <taxon>Paracoccaceae</taxon>
        <taxon>Boseongicola</taxon>
    </lineage>
</organism>
<dbReference type="InterPro" id="IPR035906">
    <property type="entry name" value="MetI-like_sf"/>
</dbReference>
<protein>
    <submittedName>
        <fullName evidence="9">ABC transporter permease</fullName>
    </submittedName>
</protein>
<proteinExistence type="inferred from homology"/>
<evidence type="ECO:0000256" key="1">
    <source>
        <dbReference type="ARBA" id="ARBA00004651"/>
    </source>
</evidence>
<feature type="domain" description="ABC transmembrane type-1" evidence="8">
    <location>
        <begin position="75"/>
        <end position="255"/>
    </location>
</feature>
<feature type="transmembrane region" description="Helical" evidence="7">
    <location>
        <begin position="232"/>
        <end position="251"/>
    </location>
</feature>
<keyword evidence="2 7" id="KW-0813">Transport</keyword>
<dbReference type="CDD" id="cd06261">
    <property type="entry name" value="TM_PBP2"/>
    <property type="match status" value="1"/>
</dbReference>
<name>A0A6B0XZV3_9RHOB</name>
<evidence type="ECO:0000256" key="5">
    <source>
        <dbReference type="ARBA" id="ARBA00022989"/>
    </source>
</evidence>
<feature type="transmembrane region" description="Helical" evidence="7">
    <location>
        <begin position="206"/>
        <end position="226"/>
    </location>
</feature>
<keyword evidence="4 7" id="KW-0812">Transmembrane</keyword>
<dbReference type="Pfam" id="PF00528">
    <property type="entry name" value="BPD_transp_1"/>
    <property type="match status" value="1"/>
</dbReference>
<evidence type="ECO:0000256" key="2">
    <source>
        <dbReference type="ARBA" id="ARBA00022448"/>
    </source>
</evidence>
<sequence>MIDKRLERMGVMTDRGKATAYGVFSLSVLLALWICATSLFQWIEPRVLPSPAQVVRQFAWIITEPFSGLRLPGHILFSLERWGWGVLTAGLVGIPVGVFFAWNPWFKTFLNPVFELIHFIPPFAYIPLAVLWFGASTATQAMVVFVAAFPAIVINSQLGVAQVQKIYIDAARVFGASPFRTLCRVVLPAAAPSIYTGLRIAISNGWMALVGAELVVGKVGLGFMIAQGQENASVATIFVGVITIGCLGVLIDTLVQRSERYVLPWRRVAS</sequence>
<dbReference type="GO" id="GO:0055085">
    <property type="term" value="P:transmembrane transport"/>
    <property type="evidence" value="ECO:0007669"/>
    <property type="project" value="InterPro"/>
</dbReference>
<reference evidence="9" key="1">
    <citation type="submission" date="2019-09" db="EMBL/GenBank/DDBJ databases">
        <title>Characterisation of the sponge microbiome using genome-centric metagenomics.</title>
        <authorList>
            <person name="Engelberts J.P."/>
            <person name="Robbins S.J."/>
            <person name="De Goeij J.M."/>
            <person name="Aranda M."/>
            <person name="Bell S.C."/>
            <person name="Webster N.S."/>
        </authorList>
    </citation>
    <scope>NUCLEOTIDE SEQUENCE</scope>
    <source>
        <strain evidence="9">SB0664_bin_43</strain>
    </source>
</reference>
<evidence type="ECO:0000259" key="8">
    <source>
        <dbReference type="PROSITE" id="PS50928"/>
    </source>
</evidence>
<feature type="transmembrane region" description="Helical" evidence="7">
    <location>
        <begin position="141"/>
        <end position="160"/>
    </location>
</feature>
<gene>
    <name evidence="9" type="ORF">F4Y60_09280</name>
</gene>
<comment type="subcellular location">
    <subcellularLocation>
        <location evidence="1 7">Cell membrane</location>
        <topology evidence="1 7">Multi-pass membrane protein</topology>
    </subcellularLocation>
</comment>
<dbReference type="PROSITE" id="PS50928">
    <property type="entry name" value="ABC_TM1"/>
    <property type="match status" value="1"/>
</dbReference>
<comment type="similarity">
    <text evidence="7">Belongs to the binding-protein-dependent transport system permease family.</text>
</comment>
<dbReference type="SUPFAM" id="SSF161098">
    <property type="entry name" value="MetI-like"/>
    <property type="match status" value="1"/>
</dbReference>
<dbReference type="PANTHER" id="PTHR30151:SF0">
    <property type="entry name" value="ABC TRANSPORTER PERMEASE PROTEIN MJ0413-RELATED"/>
    <property type="match status" value="1"/>
</dbReference>
<dbReference type="AlphaFoldDB" id="A0A6B0XZV3"/>